<feature type="transmembrane region" description="Helical" evidence="1">
    <location>
        <begin position="81"/>
        <end position="100"/>
    </location>
</feature>
<proteinExistence type="predicted"/>
<evidence type="ECO:0000256" key="1">
    <source>
        <dbReference type="SAM" id="Phobius"/>
    </source>
</evidence>
<protein>
    <recommendedName>
        <fullName evidence="6">DUF883 domain-containing protein</fullName>
    </recommendedName>
</protein>
<keyword evidence="5" id="KW-1185">Reference proteome</keyword>
<evidence type="ECO:0000313" key="4">
    <source>
        <dbReference type="Proteomes" id="UP000197050"/>
    </source>
</evidence>
<dbReference type="EMBL" id="CP022048">
    <property type="protein sequence ID" value="ASE38347.1"/>
    <property type="molecule type" value="Genomic_DNA"/>
</dbReference>
<organism evidence="2 4">
    <name type="scientific">Brevundimonas vesicularis</name>
    <name type="common">Pseudomonas vesicularis</name>
    <dbReference type="NCBI Taxonomy" id="41276"/>
    <lineage>
        <taxon>Bacteria</taxon>
        <taxon>Pseudomonadati</taxon>
        <taxon>Pseudomonadota</taxon>
        <taxon>Alphaproteobacteria</taxon>
        <taxon>Caulobacterales</taxon>
        <taxon>Caulobacteraceae</taxon>
        <taxon>Brevundimonas</taxon>
    </lineage>
</organism>
<reference evidence="4" key="1">
    <citation type="submission" date="2017-06" db="EMBL/GenBank/DDBJ databases">
        <title>FDA dAtabase for Regulatory Grade micrObial Sequences (FDA-ARGOS): Supporting development and validation of Infectious Disease Dx tests.</title>
        <authorList>
            <person name="Minogue T."/>
            <person name="Wolcott M."/>
            <person name="Wasieloski L."/>
            <person name="Aguilar W."/>
            <person name="Moore D."/>
            <person name="Tallon L."/>
            <person name="Sadzewicz L."/>
            <person name="Sengamalay N."/>
            <person name="Ott S."/>
            <person name="Godinez A."/>
            <person name="Nagaraj S."/>
            <person name="Nadendla S."/>
            <person name="Geyer C."/>
            <person name="Sichtig H."/>
        </authorList>
    </citation>
    <scope>NUCLEOTIDE SEQUENCE [LARGE SCALE GENOMIC DNA]</scope>
    <source>
        <strain evidence="4">FDAARGOS_289</strain>
    </source>
</reference>
<evidence type="ECO:0000313" key="3">
    <source>
        <dbReference type="EMBL" id="MDX2333561.1"/>
    </source>
</evidence>
<accession>A0A1Z3U4Y5</accession>
<dbReference type="AlphaFoldDB" id="A0A1Z3U4Y5"/>
<gene>
    <name evidence="2" type="ORF">CEP68_01840</name>
    <name evidence="3" type="ORF">NJD11_01220</name>
</gene>
<keyword evidence="1" id="KW-1133">Transmembrane helix</keyword>
<dbReference type="Proteomes" id="UP000197050">
    <property type="component" value="Chromosome"/>
</dbReference>
<name>A0A1Z3U4Y5_BREVE</name>
<dbReference type="RefSeq" id="WP_066626039.1">
    <property type="nucleotide sequence ID" value="NZ_CP022048.2"/>
</dbReference>
<dbReference type="EMBL" id="JAMYEC010000001">
    <property type="protein sequence ID" value="MDX2333561.1"/>
    <property type="molecule type" value="Genomic_DNA"/>
</dbReference>
<reference evidence="2" key="2">
    <citation type="submission" date="2017-12" db="EMBL/GenBank/DDBJ databases">
        <title>FDA dAtabase for Regulatory Grade micrObial Sequences (FDA-ARGOS): Supporting development and validation of Infectious Disease Dx tests.</title>
        <authorList>
            <person name="Campos J."/>
            <person name="Goldberg B."/>
            <person name="Tallon L."/>
            <person name="Sadzewicz L."/>
            <person name="Sengamalay N."/>
            <person name="Ott S."/>
            <person name="Godinez A."/>
            <person name="Nagaraj S."/>
            <person name="Vavikolanu K."/>
            <person name="Vyas G."/>
            <person name="Nadendla S."/>
            <person name="Aluvathingal J."/>
            <person name="Geyer C."/>
            <person name="Nandy P."/>
            <person name="Hobson J."/>
            <person name="Sichtig H."/>
        </authorList>
    </citation>
    <scope>NUCLEOTIDE SEQUENCE</scope>
    <source>
        <strain evidence="2">FDAARGOS_289</strain>
    </source>
</reference>
<sequence length="105" mass="11068">MTHTALKTLSHDLHAFADEASDHLKDAAKKTGADATDAVARSTNAISRAADRLRDEAETSAANAREHLSATVRDHPVATNLGSSFVLSLVVALAVTFGLMRLSQS</sequence>
<dbReference type="KEGG" id="bvc:CEP68_01840"/>
<keyword evidence="1" id="KW-0812">Transmembrane</keyword>
<reference evidence="3" key="3">
    <citation type="submission" date="2022-06" db="EMBL/GenBank/DDBJ databases">
        <authorList>
            <person name="Hesketh-Best P.J."/>
            <person name="Koch M.J."/>
        </authorList>
    </citation>
    <scope>NUCLEOTIDE SEQUENCE</scope>
    <source>
        <strain evidence="3">PC206-O</strain>
    </source>
</reference>
<reference evidence="3 5" key="4">
    <citation type="journal article" date="2023" name="FEMS Microbes">
        <title>Whole genomes of deep-sea sponge-associated bacteria exhibit high novel natural product potential.</title>
        <authorList>
            <person name="Hesketh-Best P.J."/>
            <person name="January G.G."/>
            <person name="Koch M.J."/>
            <person name="Warburton P.J."/>
            <person name="Howell K.L."/>
            <person name="Upton M."/>
        </authorList>
    </citation>
    <scope>NUCLEOTIDE SEQUENCE [LARGE SCALE GENOMIC DNA]</scope>
    <source>
        <strain evidence="3 5">PC206-O</strain>
    </source>
</reference>
<dbReference type="GeneID" id="34013876"/>
<keyword evidence="1" id="KW-0472">Membrane</keyword>
<evidence type="ECO:0000313" key="2">
    <source>
        <dbReference type="EMBL" id="ASE38347.1"/>
    </source>
</evidence>
<evidence type="ECO:0008006" key="6">
    <source>
        <dbReference type="Google" id="ProtNLM"/>
    </source>
</evidence>
<dbReference type="Proteomes" id="UP001272940">
    <property type="component" value="Unassembled WGS sequence"/>
</dbReference>
<evidence type="ECO:0000313" key="5">
    <source>
        <dbReference type="Proteomes" id="UP001272940"/>
    </source>
</evidence>